<dbReference type="Pfam" id="PF00109">
    <property type="entry name" value="ketoacyl-synt"/>
    <property type="match status" value="1"/>
</dbReference>
<dbReference type="SMART" id="SM00827">
    <property type="entry name" value="PKS_AT"/>
    <property type="match status" value="1"/>
</dbReference>
<dbReference type="Pfam" id="PF01575">
    <property type="entry name" value="MaoC_dehydratas"/>
    <property type="match status" value="1"/>
</dbReference>
<sequence>MILCHPCPHEATAPRHGASTNRLTGLVRPTGSTRTEVAAPSGPEPPSPRTRGRRGHARVTINESTPSRPRSGDRSSSLAERLVDGEAYALAFGGQGAPWLPTLDELTRDCALEPQITDLVNSAARVLAPVAAELLVVRPLGFDPIAWMLEQELAEDPSAGPSAAALVSAAVSVPGVLLTQIAALRALAVQGLDYTTTAPVAVIGHSQGVLAEAVVADRGAADVEMLALAQLIGAAAGLVGRRRGLIGAGDRAPMVSVSNIDPTRLQAVVDEFAGTENAAAVVAIRNGRRRVVLSGPYTALVRIQQRCEEIADRESREREAKKRGGDVFAPVFEPLDIEVGFHHPQLAEAVEIVEGWATRCGLDVDRARSLATAIFVEPVDWVAAVDSVVAAGATWVLDLGPGDALTRLTASNMRGHGVGVVAASTRTGHRNLLTPGAAPAVDRPWTDFAPRVVTLPNGRTVVETSFTQLTGRSPILLAGMTPTTVDPAIVAAATNAGHWAELAGGGQVTEEIFAGHVDRLKDLLEPGRSVQFNSLFLDPYLWKLQLGGKRLVQKARTAGAPFDGVVVTAGIPELDEAVALIEELTEVGISHVAFKPGTVAQIRSVIRIATEVPDYPVIVHIEGGRAGGHHSWEDLDDLLVATYAELRAHDNIVICVGGGIGTPERAAEYLTGQWSVDAGFPAMPLDGILVGTAAMATLEATTAPEVKQLLVDTPGCPDWVGAGTATGGMASGRSQLGADIHEIDNAASRTGRLLDEVAGDDDAVAARRDEIVAALDATAKPYFGDVADMTYLQWLNRYVELAVGDDPRVENPWLDITWRVRFRDMLQRSEARLHPADRGPVPTLFADEDLLERPADAVAALLRAYPDAESVRLHPADVPFFVALCRLPGKPVNFVPVVDKDVRRWWRSDSLWQAHDPRYSADQVCVIPGTVAVAGIDRVDEPVGDLLNRFEKATTDRLLAEGAEPVAVATRRHPEVAGGAIGVVLAAPDITWASRLAPNPVRRLGAVSEWEVTSDEQATHPGTGATLTTSGDDAVLLSVPLTAGRSVDIRITVPASAVDGGAPLVTDADAETAMSALLGVAAGQDLPTVKNGTARLNIAWSPDLTADHAGVTGSGLPAEYGVGQSVVPDVLVGACWPAVFAVLGAARTADAGSVIEGMLDLVHLDHRIDLVGELPDHHSILVVKATAGEVIDTDLGRVVEVSVEIGAMLGEGLDAPAVATLVERFAIRGRTGAGTLTDPPRAGGSLTDALVETPRRRRRDVTVTAPRHMGAFAQVSGDHNPIHTSDAAARLAGLGSPIVHGMWLSAAAQQVVTAVDPSATTPPRRLTAWTTRFLGMVRPGASIDVRVDRIGFEAGREVVEVSCKVDGDLVMQATGRIAAPKTVYAFPGQGIQTRGMGLDARSRSKAAREIWERADKHTRSALGFSILAVVRDNPTELRARGVTHKHPDGVLHLTQFTQVAMAVLGVVQVAELRESGAFVEDSFLAGHSVGEYNALAAVAGVLPLEAVLEVVFQRGSAMHQLVPRDAQGRSDYRMAAIRPSQIGLADDDVIAYVESIGARVGEFLQVVNLNLRGSQYAIAGTVAGLEELERDIDRRRAEFGGKRAFILVPGIDVPFHSTVLRGGVDDFRSRLLDLLPETIDPSILVGRYIPNLVPRLFSLEKAFVQEIADLVPSEPLVDVLGAWDDWAARPSDLCRVVLTELLAWQFASPVRWIETQDLLFADTADGGLGIERFVEVGLGAMPTVANLATNTLKLPGRVGHPVEVLNIERDAAVVYSTDTDPEIVDEPEETPAADPAATAPAAAPAAPAPAAAPAGGPRPDDIAFTASDATTVLIGLWTKLRLDQIGPADTIEALCDGVSSRRNQLLVDLGSELSLGAIDGAADADMGALAGTVNKLARTYRPYGPVLSDSINDHLRKVFGPSGRRPGAVAERVTKVWQLGDGWAHHVTAEVALGTRDGQSVRGGALGGLGETAPSDGAAVDALIDAAVTAVGQRRGVQVSMPSSGGGGGGGTVDAAALGEFTENITGRSGVLASAARLVLEQLGFADAETLPEADTAESDLIDLVSSELGSDWPRLVAPSFDARRAVLIDDRWATAREDLARLWIGDEAARALAVDAFTGAGEAVAAQATWWQRRADAQGLADLASSYAAIAAAATATETPGQWADQVAVVTGASKNSIAAAVTGELLSGGATVFLTTSRLDEERVGFYRELYRTHAVAGAALWVVPANMASYADVDAFVEWVGTDRIDSAGGAKKLVKPAMTPTMLFPFAAPRVAGELSDAGARAEMEMKVLLWSVERLIGGLSTIGYDRDVDSRLHVVLPGSPNRGLFGGDGAYGEAKAALDAVTNRWKAERSWAERVTLAHARIGWVRGTGLMGHNDVVAEAAEAAGVRTWSTQEMAEQLIALCDEESRRRAVDAPLEVDLTGGLAEAGLDLAALAKEAADAAVAEEAPAPAPATVDALPEPPRITGELDAPAWPELDVDPSELVVIVGAGELGPYGSARTRFEMEVDEKLSAAGVLELAWSTGLVVWENDPRPGWYDVESGDLVPEAEIADRYHDVVVERCGIRRYEDDGAMVNNTAPLMSSVFLDQDLTFVVGSEAEARAFVSADPDRTVVTTNADGDWQVTRKAGTEIRVPRRMKLTRSVGGQIPTGFDPVKWGISPDMASSVDRVALWNIVCTVDAFITSGFEPSELMRWTHPSLVANTQGTGMGGMESMRSLYIDTLLGDARANDILQEALPNVVAAHVVQSYVGSYGAMVHPVAACATAAVSVEEGVDKIRLGKATFVVAGGFDDLSNEGIIGFGDMSATADTEAMRAQGISDRRFSRANDRRRGGFVESHGGGTILLARGDLALEMGLPVLGVVGWAQSFGDGVHTSIPAPGLGALGVGRGGRDSAMALSLAALGVAADDIAVISKHDTSTNANDPNEAELHTRLARALGRSEGNPLFVVSQKSLTGHSKGGAAAFQLIGLCQVLAQGVVPPNRSLDCVDDKMAEFEHLVWARRPLTFGNSLPLRAGLLTSLGFGHVSGLIAVVHPQAFVAAIPADRREEYLRTSRERVVAGRRRLADAMCGGDALYRRPEDRRLGHDGTPSAVKHQLEADLLLSEATRLGADDVYRVAAQDGTVTE</sequence>
<dbReference type="Gene3D" id="1.20.930.70">
    <property type="match status" value="1"/>
</dbReference>
<dbReference type="PROSITE" id="PS52004">
    <property type="entry name" value="KS3_2"/>
    <property type="match status" value="1"/>
</dbReference>
<dbReference type="SMART" id="SM00825">
    <property type="entry name" value="PKS_KS"/>
    <property type="match status" value="1"/>
</dbReference>
<dbReference type="Gene3D" id="3.40.50.720">
    <property type="entry name" value="NAD(P)-binding Rossmann-like Domain"/>
    <property type="match status" value="1"/>
</dbReference>
<dbReference type="Gene3D" id="3.30.70.2490">
    <property type="match status" value="1"/>
</dbReference>
<dbReference type="Gene3D" id="3.30.70.3320">
    <property type="match status" value="1"/>
</dbReference>
<dbReference type="Gene3D" id="3.90.25.70">
    <property type="match status" value="1"/>
</dbReference>
<dbReference type="Gene3D" id="3.40.47.10">
    <property type="match status" value="1"/>
</dbReference>
<dbReference type="InterPro" id="IPR001227">
    <property type="entry name" value="Ac_transferase_dom_sf"/>
</dbReference>
<dbReference type="Gene3D" id="3.20.20.70">
    <property type="entry name" value="Aldolase class I"/>
    <property type="match status" value="1"/>
</dbReference>
<keyword evidence="4" id="KW-0521">NADP</keyword>
<dbReference type="EMBL" id="JABUBU010000022">
    <property type="protein sequence ID" value="MBY6368295.1"/>
    <property type="molecule type" value="Genomic_DNA"/>
</dbReference>
<organism evidence="8 9">
    <name type="scientific">Rhodococcoides corynebacterioides</name>
    <dbReference type="NCBI Taxonomy" id="53972"/>
    <lineage>
        <taxon>Bacteria</taxon>
        <taxon>Bacillati</taxon>
        <taxon>Actinomycetota</taxon>
        <taxon>Actinomycetes</taxon>
        <taxon>Mycobacteriales</taxon>
        <taxon>Nocardiaceae</taxon>
        <taxon>Rhodococcoides</taxon>
    </lineage>
</organism>
<feature type="domain" description="Ketosynthase family 3 (KS3)" evidence="7">
    <location>
        <begin position="2581"/>
        <end position="3035"/>
    </location>
</feature>
<dbReference type="InterPro" id="IPR002539">
    <property type="entry name" value="MaoC-like_dom"/>
</dbReference>
<dbReference type="SUPFAM" id="SSF51735">
    <property type="entry name" value="NAD(P)-binding Rossmann-fold domains"/>
    <property type="match status" value="1"/>
</dbReference>
<accession>A0ABS7P796</accession>
<comment type="caution">
    <text evidence="8">The sequence shown here is derived from an EMBL/GenBank/DDBJ whole genome shotgun (WGS) entry which is preliminary data.</text>
</comment>
<keyword evidence="5" id="KW-0560">Oxidoreductase</keyword>
<dbReference type="InterPro" id="IPR013565">
    <property type="entry name" value="Fas1/AflB-like_central"/>
</dbReference>
<dbReference type="InterPro" id="IPR016039">
    <property type="entry name" value="Thiolase-like"/>
</dbReference>
<dbReference type="SUPFAM" id="SSF53901">
    <property type="entry name" value="Thiolase-like"/>
    <property type="match status" value="2"/>
</dbReference>
<reference evidence="8 9" key="1">
    <citation type="submission" date="2020-06" db="EMBL/GenBank/DDBJ databases">
        <title>Taxonomy, biology and ecology of Rhodococcus bacteria occurring in California pistachio and other woody hosts as revealed by genome sequence analyses.</title>
        <authorList>
            <person name="Gai Y."/>
            <person name="Riely B."/>
        </authorList>
    </citation>
    <scope>NUCLEOTIDE SEQUENCE [LARGE SCALE GENOMIC DNA]</scope>
    <source>
        <strain evidence="8 9">BP-281</strain>
    </source>
</reference>
<proteinExistence type="inferred from homology"/>
<protein>
    <submittedName>
        <fullName evidence="8">DUF1729 domain-containing protein</fullName>
    </submittedName>
</protein>
<dbReference type="Pfam" id="PF22690">
    <property type="entry name" value="FAS_AT_central"/>
    <property type="match status" value="1"/>
</dbReference>
<feature type="region of interest" description="Disordered" evidence="6">
    <location>
        <begin position="1782"/>
        <end position="1822"/>
    </location>
</feature>
<dbReference type="SUPFAM" id="SSF51412">
    <property type="entry name" value="Inosine monophosphate dehydrogenase (IMPDH)"/>
    <property type="match status" value="1"/>
</dbReference>
<dbReference type="InterPro" id="IPR014043">
    <property type="entry name" value="Acyl_transferase_dom"/>
</dbReference>
<evidence type="ECO:0000313" key="8">
    <source>
        <dbReference type="EMBL" id="MBY6368295.1"/>
    </source>
</evidence>
<evidence type="ECO:0000256" key="4">
    <source>
        <dbReference type="ARBA" id="ARBA00022857"/>
    </source>
</evidence>
<evidence type="ECO:0000256" key="6">
    <source>
        <dbReference type="SAM" id="MobiDB-lite"/>
    </source>
</evidence>
<keyword evidence="9" id="KW-1185">Reference proteome</keyword>
<feature type="compositionally biased region" description="Low complexity" evidence="6">
    <location>
        <begin position="64"/>
        <end position="77"/>
    </location>
</feature>
<dbReference type="InterPro" id="IPR020841">
    <property type="entry name" value="PKS_Beta-ketoAc_synthase_dom"/>
</dbReference>
<comment type="similarity">
    <text evidence="1">Belongs to the enoyl-CoA hydratase/isomerase family.</text>
</comment>
<dbReference type="InterPro" id="IPR016035">
    <property type="entry name" value="Acyl_Trfase/lysoPLipase"/>
</dbReference>
<dbReference type="InterPro" id="IPR003965">
    <property type="entry name" value="Fatty_acid_synthase"/>
</dbReference>
<dbReference type="InterPro" id="IPR055118">
    <property type="entry name" value="FAS-like_AT_central"/>
</dbReference>
<feature type="compositionally biased region" description="Acidic residues" evidence="6">
    <location>
        <begin position="1782"/>
        <end position="1791"/>
    </location>
</feature>
<name>A0ABS7P796_9NOCA</name>
<feature type="compositionally biased region" description="Low complexity" evidence="6">
    <location>
        <begin position="1792"/>
        <end position="1814"/>
    </location>
</feature>
<dbReference type="PRINTS" id="PR01483">
    <property type="entry name" value="FASYNTHASE"/>
</dbReference>
<evidence type="ECO:0000256" key="2">
    <source>
        <dbReference type="ARBA" id="ARBA00022679"/>
    </source>
</evidence>
<evidence type="ECO:0000256" key="1">
    <source>
        <dbReference type="ARBA" id="ARBA00005254"/>
    </source>
</evidence>
<dbReference type="Proteomes" id="UP000825228">
    <property type="component" value="Unassembled WGS sequence"/>
</dbReference>
<dbReference type="Pfam" id="PF00698">
    <property type="entry name" value="Acyl_transf_1"/>
    <property type="match status" value="1"/>
</dbReference>
<evidence type="ECO:0000256" key="5">
    <source>
        <dbReference type="ARBA" id="ARBA00023002"/>
    </source>
</evidence>
<dbReference type="SUPFAM" id="SSF54637">
    <property type="entry name" value="Thioesterase/thiol ester dehydrase-isomerase"/>
    <property type="match status" value="1"/>
</dbReference>
<dbReference type="InterPro" id="IPR050830">
    <property type="entry name" value="Fungal_FAS"/>
</dbReference>
<dbReference type="CDD" id="cd00828">
    <property type="entry name" value="elong_cond_enzymes"/>
    <property type="match status" value="1"/>
</dbReference>
<dbReference type="InterPro" id="IPR029069">
    <property type="entry name" value="HotDog_dom_sf"/>
</dbReference>
<evidence type="ECO:0000256" key="3">
    <source>
        <dbReference type="ARBA" id="ARBA00022801"/>
    </source>
</evidence>
<dbReference type="Pfam" id="PF08354">
    <property type="entry name" value="Fas1-AflB-like_hel"/>
    <property type="match status" value="1"/>
</dbReference>
<dbReference type="CDD" id="cd08950">
    <property type="entry name" value="KR_fFAS_SDR_c_like"/>
    <property type="match status" value="1"/>
</dbReference>
<dbReference type="Gene3D" id="3.10.129.10">
    <property type="entry name" value="Hotdog Thioesterase"/>
    <property type="match status" value="1"/>
</dbReference>
<dbReference type="Gene3D" id="3.40.366.10">
    <property type="entry name" value="Malonyl-Coenzyme A Acyl Carrier Protein, domain 2"/>
    <property type="match status" value="3"/>
</dbReference>
<dbReference type="InterPro" id="IPR014030">
    <property type="entry name" value="Ketoacyl_synth_N"/>
</dbReference>
<keyword evidence="2" id="KW-0808">Transferase</keyword>
<dbReference type="PANTHER" id="PTHR10982">
    <property type="entry name" value="MALONYL COA-ACYL CARRIER PROTEIN TRANSACYLASE"/>
    <property type="match status" value="1"/>
</dbReference>
<dbReference type="InterPro" id="IPR013785">
    <property type="entry name" value="Aldolase_TIM"/>
</dbReference>
<keyword evidence="3" id="KW-0378">Hydrolase</keyword>
<dbReference type="InterPro" id="IPR036291">
    <property type="entry name" value="NAD(P)-bd_dom_sf"/>
</dbReference>
<dbReference type="PANTHER" id="PTHR10982:SF21">
    <property type="entry name" value="FATTY ACID SYNTHASE SUBUNIT BETA"/>
    <property type="match status" value="1"/>
</dbReference>
<dbReference type="Pfam" id="PF02801">
    <property type="entry name" value="Ketoacyl-synt_C"/>
    <property type="match status" value="1"/>
</dbReference>
<dbReference type="Pfam" id="PF18094">
    <property type="entry name" value="DNA_pol_B_N"/>
    <property type="match status" value="1"/>
</dbReference>
<evidence type="ECO:0000313" key="9">
    <source>
        <dbReference type="Proteomes" id="UP000825228"/>
    </source>
</evidence>
<dbReference type="InterPro" id="IPR047224">
    <property type="entry name" value="FAS_alpha_su_C"/>
</dbReference>
<dbReference type="SUPFAM" id="SSF52151">
    <property type="entry name" value="FabD/lysophospholipase-like"/>
    <property type="match status" value="2"/>
</dbReference>
<evidence type="ECO:0000259" key="7">
    <source>
        <dbReference type="PROSITE" id="PS52004"/>
    </source>
</evidence>
<dbReference type="InterPro" id="IPR014031">
    <property type="entry name" value="Ketoacyl_synth_C"/>
</dbReference>
<gene>
    <name evidence="8" type="ORF">HQ603_16210</name>
</gene>
<feature type="region of interest" description="Disordered" evidence="6">
    <location>
        <begin position="1"/>
        <end position="77"/>
    </location>
</feature>